<protein>
    <submittedName>
        <fullName evidence="2">Uncharacterized protein</fullName>
    </submittedName>
</protein>
<dbReference type="Proteomes" id="UP000663671">
    <property type="component" value="Chromosome 4"/>
</dbReference>
<proteinExistence type="predicted"/>
<sequence length="26" mass="2934">ENGKGVKSAWHKGFPKVIDPTRTRPK</sequence>
<feature type="non-terminal residue" evidence="2">
    <location>
        <position position="1"/>
    </location>
</feature>
<gene>
    <name evidence="2" type="ORF">I7I51_04979</name>
</gene>
<dbReference type="VEuPathDB" id="FungiDB:I7I51_04979"/>
<organism evidence="2 3">
    <name type="scientific">Ajellomyces capsulatus</name>
    <name type="common">Darling's disease fungus</name>
    <name type="synonym">Histoplasma capsulatum</name>
    <dbReference type="NCBI Taxonomy" id="5037"/>
    <lineage>
        <taxon>Eukaryota</taxon>
        <taxon>Fungi</taxon>
        <taxon>Dikarya</taxon>
        <taxon>Ascomycota</taxon>
        <taxon>Pezizomycotina</taxon>
        <taxon>Eurotiomycetes</taxon>
        <taxon>Eurotiomycetidae</taxon>
        <taxon>Onygenales</taxon>
        <taxon>Ajellomycetaceae</taxon>
        <taxon>Histoplasma</taxon>
    </lineage>
</organism>
<dbReference type="EMBL" id="CP069110">
    <property type="protein sequence ID" value="QSS60182.1"/>
    <property type="molecule type" value="Genomic_DNA"/>
</dbReference>
<dbReference type="AlphaFoldDB" id="A0A8A1M6T9"/>
<name>A0A8A1M6T9_AJECA</name>
<evidence type="ECO:0000256" key="1">
    <source>
        <dbReference type="SAM" id="MobiDB-lite"/>
    </source>
</evidence>
<feature type="region of interest" description="Disordered" evidence="1">
    <location>
        <begin position="1"/>
        <end position="26"/>
    </location>
</feature>
<accession>A0A8A1M6T9</accession>
<evidence type="ECO:0000313" key="3">
    <source>
        <dbReference type="Proteomes" id="UP000663671"/>
    </source>
</evidence>
<reference evidence="2" key="1">
    <citation type="submission" date="2021-01" db="EMBL/GenBank/DDBJ databases">
        <title>Chromosome-level genome assembly of a human fungal pathogen reveals clustering of transcriptionally co-regulated genes.</title>
        <authorList>
            <person name="Voorhies M."/>
            <person name="Cohen S."/>
            <person name="Shea T.P."/>
            <person name="Petrus S."/>
            <person name="Munoz J.F."/>
            <person name="Poplawski S."/>
            <person name="Goldman W.E."/>
            <person name="Michael T."/>
            <person name="Cuomo C.A."/>
            <person name="Sil A."/>
            <person name="Beyhan S."/>
        </authorList>
    </citation>
    <scope>NUCLEOTIDE SEQUENCE</scope>
    <source>
        <strain evidence="2">WU24</strain>
    </source>
</reference>
<evidence type="ECO:0000313" key="2">
    <source>
        <dbReference type="EMBL" id="QSS60182.1"/>
    </source>
</evidence>